<evidence type="ECO:0000256" key="2">
    <source>
        <dbReference type="ARBA" id="ARBA00023125"/>
    </source>
</evidence>
<dbReference type="InterPro" id="IPR011711">
    <property type="entry name" value="GntR_C"/>
</dbReference>
<dbReference type="SMART" id="SM00895">
    <property type="entry name" value="FCD"/>
    <property type="match status" value="1"/>
</dbReference>
<protein>
    <submittedName>
        <fullName evidence="5">Putative HTH-type transcriptional regulator YdfH</fullName>
    </submittedName>
</protein>
<reference evidence="5" key="1">
    <citation type="submission" date="2019-11" db="EMBL/GenBank/DDBJ databases">
        <authorList>
            <person name="Feng L."/>
        </authorList>
    </citation>
    <scope>NUCLEOTIDE SEQUENCE</scope>
    <source>
        <strain evidence="5">CsymbiosumLFYP84</strain>
    </source>
</reference>
<dbReference type="PRINTS" id="PR00035">
    <property type="entry name" value="HTHGNTR"/>
</dbReference>
<dbReference type="CDD" id="cd07377">
    <property type="entry name" value="WHTH_GntR"/>
    <property type="match status" value="1"/>
</dbReference>
<dbReference type="Pfam" id="PF07729">
    <property type="entry name" value="FCD"/>
    <property type="match status" value="1"/>
</dbReference>
<dbReference type="GO" id="GO:0003677">
    <property type="term" value="F:DNA binding"/>
    <property type="evidence" value="ECO:0007669"/>
    <property type="project" value="UniProtKB-KW"/>
</dbReference>
<dbReference type="Pfam" id="PF00392">
    <property type="entry name" value="GntR"/>
    <property type="match status" value="1"/>
</dbReference>
<dbReference type="Gene3D" id="1.20.120.530">
    <property type="entry name" value="GntR ligand-binding domain-like"/>
    <property type="match status" value="1"/>
</dbReference>
<organism evidence="5">
    <name type="scientific">Clostridium symbiosum</name>
    <name type="common">Bacteroides symbiosus</name>
    <dbReference type="NCBI Taxonomy" id="1512"/>
    <lineage>
        <taxon>Bacteria</taxon>
        <taxon>Bacillati</taxon>
        <taxon>Bacillota</taxon>
        <taxon>Clostridia</taxon>
        <taxon>Lachnospirales</taxon>
        <taxon>Lachnospiraceae</taxon>
        <taxon>Otoolea</taxon>
    </lineage>
</organism>
<evidence type="ECO:0000313" key="5">
    <source>
        <dbReference type="EMBL" id="VYT91634.1"/>
    </source>
</evidence>
<dbReference type="GO" id="GO:0003700">
    <property type="term" value="F:DNA-binding transcription factor activity"/>
    <property type="evidence" value="ECO:0007669"/>
    <property type="project" value="InterPro"/>
</dbReference>
<dbReference type="PANTHER" id="PTHR43537">
    <property type="entry name" value="TRANSCRIPTIONAL REGULATOR, GNTR FAMILY"/>
    <property type="match status" value="1"/>
</dbReference>
<dbReference type="PROSITE" id="PS50949">
    <property type="entry name" value="HTH_GNTR"/>
    <property type="match status" value="1"/>
</dbReference>
<keyword evidence="3" id="KW-0804">Transcription</keyword>
<dbReference type="InterPro" id="IPR000524">
    <property type="entry name" value="Tscrpt_reg_HTH_GntR"/>
</dbReference>
<dbReference type="EMBL" id="CACRUA010000009">
    <property type="protein sequence ID" value="VYT91634.1"/>
    <property type="molecule type" value="Genomic_DNA"/>
</dbReference>
<dbReference type="RefSeq" id="WP_021643249.1">
    <property type="nucleotide sequence ID" value="NZ_CACRUA010000009.1"/>
</dbReference>
<accession>A0A6N3AHC1</accession>
<dbReference type="SMART" id="SM00345">
    <property type="entry name" value="HTH_GNTR"/>
    <property type="match status" value="1"/>
</dbReference>
<feature type="domain" description="HTH gntR-type" evidence="4">
    <location>
        <begin position="5"/>
        <end position="72"/>
    </location>
</feature>
<dbReference type="Gene3D" id="1.10.10.10">
    <property type="entry name" value="Winged helix-like DNA-binding domain superfamily/Winged helix DNA-binding domain"/>
    <property type="match status" value="1"/>
</dbReference>
<sequence>MSKKDNLTNQVYQDLKYKIINNEILPNAYLDEKKICEDLKVSRTPVREALVKLEWEGLVMSLPQRGIIVSDLSLQTIIELIQIRKVMEPLLLKPYLHCYNKEILSDFRSRIEQALQNQDYDMLRTLDYDFHKYLYEACSKRHVNKLLSYVSDQFQRIRTQEFYLKQRSISGANGHIEIIDALLNEEFDRVPDLLYEHVREAEQTYCGILLNDVSGLDKK</sequence>
<dbReference type="PANTHER" id="PTHR43537:SF24">
    <property type="entry name" value="GLUCONATE OPERON TRANSCRIPTIONAL REPRESSOR"/>
    <property type="match status" value="1"/>
</dbReference>
<dbReference type="InterPro" id="IPR036390">
    <property type="entry name" value="WH_DNA-bd_sf"/>
</dbReference>
<keyword evidence="1" id="KW-0805">Transcription regulation</keyword>
<evidence type="ECO:0000259" key="4">
    <source>
        <dbReference type="PROSITE" id="PS50949"/>
    </source>
</evidence>
<dbReference type="InterPro" id="IPR036388">
    <property type="entry name" value="WH-like_DNA-bd_sf"/>
</dbReference>
<dbReference type="InterPro" id="IPR008920">
    <property type="entry name" value="TF_FadR/GntR_C"/>
</dbReference>
<dbReference type="SUPFAM" id="SSF46785">
    <property type="entry name" value="Winged helix' DNA-binding domain"/>
    <property type="match status" value="1"/>
</dbReference>
<proteinExistence type="predicted"/>
<dbReference type="AlphaFoldDB" id="A0A6N3AHC1"/>
<evidence type="ECO:0000256" key="3">
    <source>
        <dbReference type="ARBA" id="ARBA00023163"/>
    </source>
</evidence>
<evidence type="ECO:0000256" key="1">
    <source>
        <dbReference type="ARBA" id="ARBA00023015"/>
    </source>
</evidence>
<keyword evidence="2" id="KW-0238">DNA-binding</keyword>
<gene>
    <name evidence="5" type="primary">ydfH_1</name>
    <name evidence="5" type="ORF">CSLFYP84_00902</name>
</gene>
<dbReference type="SUPFAM" id="SSF48008">
    <property type="entry name" value="GntR ligand-binding domain-like"/>
    <property type="match status" value="1"/>
</dbReference>
<name>A0A6N3AHC1_CLOSY</name>